<dbReference type="AlphaFoldDB" id="A0AAD5GGK3"/>
<comment type="caution">
    <text evidence="1">The sequence shown here is derived from an EMBL/GenBank/DDBJ whole genome shotgun (WGS) entry which is preliminary data.</text>
</comment>
<reference evidence="1" key="1">
    <citation type="submission" date="2022-06" db="EMBL/GenBank/DDBJ databases">
        <title>Uncovering the hologenomic basis of an extraordinary plant invasion.</title>
        <authorList>
            <person name="Bieker V.C."/>
            <person name="Martin M.D."/>
            <person name="Gilbert T."/>
            <person name="Hodgins K."/>
            <person name="Battlay P."/>
            <person name="Petersen B."/>
            <person name="Wilson J."/>
        </authorList>
    </citation>
    <scope>NUCLEOTIDE SEQUENCE</scope>
    <source>
        <strain evidence="1">AA19_3_7</strain>
        <tissue evidence="1">Leaf</tissue>
    </source>
</reference>
<name>A0AAD5GGK3_AMBAR</name>
<evidence type="ECO:0000313" key="2">
    <source>
        <dbReference type="Proteomes" id="UP001206925"/>
    </source>
</evidence>
<organism evidence="1 2">
    <name type="scientific">Ambrosia artemisiifolia</name>
    <name type="common">Common ragweed</name>
    <dbReference type="NCBI Taxonomy" id="4212"/>
    <lineage>
        <taxon>Eukaryota</taxon>
        <taxon>Viridiplantae</taxon>
        <taxon>Streptophyta</taxon>
        <taxon>Embryophyta</taxon>
        <taxon>Tracheophyta</taxon>
        <taxon>Spermatophyta</taxon>
        <taxon>Magnoliopsida</taxon>
        <taxon>eudicotyledons</taxon>
        <taxon>Gunneridae</taxon>
        <taxon>Pentapetalae</taxon>
        <taxon>asterids</taxon>
        <taxon>campanulids</taxon>
        <taxon>Asterales</taxon>
        <taxon>Asteraceae</taxon>
        <taxon>Asteroideae</taxon>
        <taxon>Heliantheae alliance</taxon>
        <taxon>Heliantheae</taxon>
        <taxon>Ambrosia</taxon>
    </lineage>
</organism>
<sequence length="70" mass="8123">CAIAKVNFEKNKISQRFEAFCSIQEMIGSNDKIVDLDVDFMDLQLCETMTCHIYQHPQTSECRRGQPNPR</sequence>
<protein>
    <submittedName>
        <fullName evidence="1">Uncharacterized protein</fullName>
    </submittedName>
</protein>
<gene>
    <name evidence="1" type="ORF">M8C21_003238</name>
</gene>
<keyword evidence="2" id="KW-1185">Reference proteome</keyword>
<evidence type="ECO:0000313" key="1">
    <source>
        <dbReference type="EMBL" id="KAI7741805.1"/>
    </source>
</evidence>
<proteinExistence type="predicted"/>
<dbReference type="EMBL" id="JAMZMK010008133">
    <property type="protein sequence ID" value="KAI7741805.1"/>
    <property type="molecule type" value="Genomic_DNA"/>
</dbReference>
<dbReference type="Proteomes" id="UP001206925">
    <property type="component" value="Unassembled WGS sequence"/>
</dbReference>
<accession>A0AAD5GGK3</accession>
<feature type="non-terminal residue" evidence="1">
    <location>
        <position position="1"/>
    </location>
</feature>